<evidence type="ECO:0000256" key="13">
    <source>
        <dbReference type="ARBA" id="ARBA00023170"/>
    </source>
</evidence>
<dbReference type="PANTHER" id="PTHR23255:SF100">
    <property type="entry name" value="RECEPTOR PROTEIN SERINE_THREONINE KINASE"/>
    <property type="match status" value="1"/>
</dbReference>
<name>A0A813TNZ1_9BILA</name>
<dbReference type="InterPro" id="IPR008271">
    <property type="entry name" value="Ser/Thr_kinase_AS"/>
</dbReference>
<evidence type="ECO:0000256" key="7">
    <source>
        <dbReference type="ARBA" id="ARBA00022729"/>
    </source>
</evidence>
<organism evidence="17 21">
    <name type="scientific">Rotaria sordida</name>
    <dbReference type="NCBI Taxonomy" id="392033"/>
    <lineage>
        <taxon>Eukaryota</taxon>
        <taxon>Metazoa</taxon>
        <taxon>Spiralia</taxon>
        <taxon>Gnathifera</taxon>
        <taxon>Rotifera</taxon>
        <taxon>Eurotatoria</taxon>
        <taxon>Bdelloidea</taxon>
        <taxon>Philodinida</taxon>
        <taxon>Philodinidae</taxon>
        <taxon>Rotaria</taxon>
    </lineage>
</organism>
<dbReference type="SMART" id="SM00220">
    <property type="entry name" value="S_TKc"/>
    <property type="match status" value="1"/>
</dbReference>
<keyword evidence="11 14" id="KW-1133">Transmembrane helix</keyword>
<keyword evidence="5" id="KW-0808">Transferase</keyword>
<evidence type="ECO:0000313" key="21">
    <source>
        <dbReference type="Proteomes" id="UP000663854"/>
    </source>
</evidence>
<dbReference type="Proteomes" id="UP000663864">
    <property type="component" value="Unassembled WGS sequence"/>
</dbReference>
<evidence type="ECO:0000313" key="20">
    <source>
        <dbReference type="EMBL" id="CAF3930510.1"/>
    </source>
</evidence>
<feature type="transmembrane region" description="Helical" evidence="14">
    <location>
        <begin position="144"/>
        <end position="171"/>
    </location>
</feature>
<keyword evidence="4" id="KW-0723">Serine/threonine-protein kinase</keyword>
<dbReference type="PROSITE" id="PS50011">
    <property type="entry name" value="PROTEIN_KINASE_DOM"/>
    <property type="match status" value="1"/>
</dbReference>
<evidence type="ECO:0000256" key="4">
    <source>
        <dbReference type="ARBA" id="ARBA00022527"/>
    </source>
</evidence>
<dbReference type="EMBL" id="CAJOBD010003132">
    <property type="protein sequence ID" value="CAF3930510.1"/>
    <property type="molecule type" value="Genomic_DNA"/>
</dbReference>
<evidence type="ECO:0000313" key="22">
    <source>
        <dbReference type="Proteomes" id="UP000663870"/>
    </source>
</evidence>
<feature type="chain" id="PRO_5035683240" description="receptor protein serine/threonine kinase" evidence="15">
    <location>
        <begin position="20"/>
        <end position="516"/>
    </location>
</feature>
<dbReference type="GO" id="GO:0005024">
    <property type="term" value="F:transforming growth factor beta receptor activity"/>
    <property type="evidence" value="ECO:0007669"/>
    <property type="project" value="TreeGrafter"/>
</dbReference>
<accession>A0A813TNZ1</accession>
<keyword evidence="8" id="KW-0547">Nucleotide-binding</keyword>
<dbReference type="AlphaFoldDB" id="A0A813TNZ1"/>
<evidence type="ECO:0000256" key="15">
    <source>
        <dbReference type="SAM" id="SignalP"/>
    </source>
</evidence>
<comment type="caution">
    <text evidence="17">The sequence shown here is derived from an EMBL/GenBank/DDBJ whole genome shotgun (WGS) entry which is preliminary data.</text>
</comment>
<dbReference type="Proteomes" id="UP000663870">
    <property type="component" value="Unassembled WGS sequence"/>
</dbReference>
<comment type="subcellular location">
    <subcellularLocation>
        <location evidence="1">Membrane</location>
        <topology evidence="1">Single-pass type I membrane protein</topology>
    </subcellularLocation>
</comment>
<keyword evidence="6 14" id="KW-0812">Transmembrane</keyword>
<dbReference type="EMBL" id="CAJNOH010000055">
    <property type="protein sequence ID" value="CAF0817235.1"/>
    <property type="molecule type" value="Genomic_DNA"/>
</dbReference>
<evidence type="ECO:0000256" key="12">
    <source>
        <dbReference type="ARBA" id="ARBA00023136"/>
    </source>
</evidence>
<dbReference type="EMBL" id="CAJNOL010000228">
    <property type="protein sequence ID" value="CAF0947234.1"/>
    <property type="molecule type" value="Genomic_DNA"/>
</dbReference>
<comment type="similarity">
    <text evidence="2">Belongs to the protein kinase superfamily. TKL Ser/Thr protein kinase family. TGFB receptor subfamily.</text>
</comment>
<evidence type="ECO:0000256" key="10">
    <source>
        <dbReference type="ARBA" id="ARBA00022840"/>
    </source>
</evidence>
<keyword evidence="13" id="KW-0675">Receptor</keyword>
<evidence type="ECO:0000313" key="18">
    <source>
        <dbReference type="EMBL" id="CAF0947234.1"/>
    </source>
</evidence>
<evidence type="ECO:0000256" key="2">
    <source>
        <dbReference type="ARBA" id="ARBA00009605"/>
    </source>
</evidence>
<dbReference type="GO" id="GO:0005886">
    <property type="term" value="C:plasma membrane"/>
    <property type="evidence" value="ECO:0007669"/>
    <property type="project" value="TreeGrafter"/>
</dbReference>
<gene>
    <name evidence="20" type="ORF">JBS370_LOCUS22430</name>
    <name evidence="18" type="ORF">JXQ802_LOCUS11483</name>
    <name evidence="17" type="ORF">PYM288_LOCUS5392</name>
    <name evidence="19" type="ORF">ZHD862_LOCUS20432</name>
</gene>
<dbReference type="InterPro" id="IPR011009">
    <property type="entry name" value="Kinase-like_dom_sf"/>
</dbReference>
<dbReference type="GO" id="GO:0005524">
    <property type="term" value="F:ATP binding"/>
    <property type="evidence" value="ECO:0007669"/>
    <property type="project" value="UniProtKB-KW"/>
</dbReference>
<dbReference type="GO" id="GO:0043235">
    <property type="term" value="C:receptor complex"/>
    <property type="evidence" value="ECO:0007669"/>
    <property type="project" value="TreeGrafter"/>
</dbReference>
<dbReference type="GO" id="GO:0030509">
    <property type="term" value="P:BMP signaling pathway"/>
    <property type="evidence" value="ECO:0007669"/>
    <property type="project" value="TreeGrafter"/>
</dbReference>
<protein>
    <recommendedName>
        <fullName evidence="3">receptor protein serine/threonine kinase</fullName>
        <ecNumber evidence="3">2.7.11.30</ecNumber>
    </recommendedName>
</protein>
<dbReference type="PANTHER" id="PTHR23255">
    <property type="entry name" value="TRANSFORMING GROWTH FACTOR-BETA RECEPTOR TYPE I AND II"/>
    <property type="match status" value="1"/>
</dbReference>
<evidence type="ECO:0000256" key="9">
    <source>
        <dbReference type="ARBA" id="ARBA00022777"/>
    </source>
</evidence>
<evidence type="ECO:0000256" key="8">
    <source>
        <dbReference type="ARBA" id="ARBA00022741"/>
    </source>
</evidence>
<keyword evidence="7 15" id="KW-0732">Signal</keyword>
<keyword evidence="12 14" id="KW-0472">Membrane</keyword>
<dbReference type="PROSITE" id="PS00108">
    <property type="entry name" value="PROTEIN_KINASE_ST"/>
    <property type="match status" value="1"/>
</dbReference>
<dbReference type="Proteomes" id="UP000663854">
    <property type="component" value="Unassembled WGS sequence"/>
</dbReference>
<evidence type="ECO:0000256" key="3">
    <source>
        <dbReference type="ARBA" id="ARBA00012401"/>
    </source>
</evidence>
<evidence type="ECO:0000256" key="6">
    <source>
        <dbReference type="ARBA" id="ARBA00022692"/>
    </source>
</evidence>
<dbReference type="EC" id="2.7.11.30" evidence="3"/>
<feature type="domain" description="Protein kinase" evidence="16">
    <location>
        <begin position="211"/>
        <end position="516"/>
    </location>
</feature>
<evidence type="ECO:0000313" key="19">
    <source>
        <dbReference type="EMBL" id="CAF1156197.1"/>
    </source>
</evidence>
<dbReference type="Gene3D" id="3.30.200.20">
    <property type="entry name" value="Phosphorylase Kinase, domain 1"/>
    <property type="match status" value="1"/>
</dbReference>
<dbReference type="Gene3D" id="1.10.510.10">
    <property type="entry name" value="Transferase(Phosphotransferase) domain 1"/>
    <property type="match status" value="1"/>
</dbReference>
<dbReference type="SUPFAM" id="SSF56112">
    <property type="entry name" value="Protein kinase-like (PK-like)"/>
    <property type="match status" value="1"/>
</dbReference>
<dbReference type="InterPro" id="IPR000719">
    <property type="entry name" value="Prot_kinase_dom"/>
</dbReference>
<dbReference type="Pfam" id="PF00069">
    <property type="entry name" value="Pkinase"/>
    <property type="match status" value="1"/>
</dbReference>
<dbReference type="Proteomes" id="UP000663836">
    <property type="component" value="Unassembled WGS sequence"/>
</dbReference>
<sequence>MFFLLSISFFLLFPFNIQSLICPIYNIFNNESSIINSCDKNFSLCTYIITQSNYRRCLGIYTFDKNFKTKENLISIRQLALVDDFEEKYSNITECILDIDKTGTNLLCRCNSNNCTLKWKTAKNFNEKFYLKHKLIKQYEYNNWFLLLIIILLTIIIISIISIIIIIIIIIKYKWYKKRYEKDDRSFLANISCASTNISHTEIDEFLSSNPTYQSIINHGKNSIIYRAWTTEKDNLQHEKKLVAVKVYHSQQYKNIFENEIQILRMIHHSAIINFISHGWHDLCPYIILEYYDLGSLNNYLHSHKLSWSICYSFLLSLIDAIDYLHYEDLSSNDYLTLNRIRKPIIIHRDIKSSNILIKSYPNLSLYLSDFGLAKILSPILIPNDFIQIGTYRYMAPELLELAITHTSDALCKVDMYAIGLVMWEIVTQCQDYSCSIDYQLPYAEYINMNEMNENKILDTLHRIVVNERKRPIIHRTTNMNSKLSDVLTIIEDCWKHEPESRINARPALYRLRHLE</sequence>
<dbReference type="InterPro" id="IPR000333">
    <property type="entry name" value="TGFB_receptor"/>
</dbReference>
<proteinExistence type="inferred from homology"/>
<keyword evidence="9" id="KW-0418">Kinase</keyword>
<dbReference type="EMBL" id="CAJNOT010001162">
    <property type="protein sequence ID" value="CAF1156197.1"/>
    <property type="molecule type" value="Genomic_DNA"/>
</dbReference>
<evidence type="ECO:0000259" key="16">
    <source>
        <dbReference type="PROSITE" id="PS50011"/>
    </source>
</evidence>
<reference evidence="17" key="1">
    <citation type="submission" date="2021-02" db="EMBL/GenBank/DDBJ databases">
        <authorList>
            <person name="Nowell W R."/>
        </authorList>
    </citation>
    <scope>NUCLEOTIDE SEQUENCE</scope>
</reference>
<keyword evidence="22" id="KW-1185">Reference proteome</keyword>
<evidence type="ECO:0000256" key="14">
    <source>
        <dbReference type="SAM" id="Phobius"/>
    </source>
</evidence>
<evidence type="ECO:0000256" key="1">
    <source>
        <dbReference type="ARBA" id="ARBA00004479"/>
    </source>
</evidence>
<evidence type="ECO:0000256" key="11">
    <source>
        <dbReference type="ARBA" id="ARBA00022989"/>
    </source>
</evidence>
<keyword evidence="10" id="KW-0067">ATP-binding</keyword>
<evidence type="ECO:0000313" key="17">
    <source>
        <dbReference type="EMBL" id="CAF0817235.1"/>
    </source>
</evidence>
<evidence type="ECO:0000256" key="5">
    <source>
        <dbReference type="ARBA" id="ARBA00022679"/>
    </source>
</evidence>
<feature type="signal peptide" evidence="15">
    <location>
        <begin position="1"/>
        <end position="19"/>
    </location>
</feature>